<organism evidence="4 5">
    <name type="scientific">Klebsormidium nitens</name>
    <name type="common">Green alga</name>
    <name type="synonym">Ulothrix nitens</name>
    <dbReference type="NCBI Taxonomy" id="105231"/>
    <lineage>
        <taxon>Eukaryota</taxon>
        <taxon>Viridiplantae</taxon>
        <taxon>Streptophyta</taxon>
        <taxon>Klebsormidiophyceae</taxon>
        <taxon>Klebsormidiales</taxon>
        <taxon>Klebsormidiaceae</taxon>
        <taxon>Klebsormidium</taxon>
    </lineage>
</organism>
<evidence type="ECO:0000259" key="3">
    <source>
        <dbReference type="Pfam" id="PF04536"/>
    </source>
</evidence>
<feature type="transmembrane region" description="Helical" evidence="2">
    <location>
        <begin position="328"/>
        <end position="347"/>
    </location>
</feature>
<feature type="compositionally biased region" description="Low complexity" evidence="1">
    <location>
        <begin position="377"/>
        <end position="386"/>
    </location>
</feature>
<sequence>MLHRKGVSGVHKLVQIAGWQQREFTESAGQYSKLHKARNDVRLKSSKLETLHQPSEEQLAPEACSTKARSRSTTNFQTRASACLAAERAAFDAGLQPLLRNLVCSALVLLTSASSLAFVSPAAAGAAPMTVVSGTNQATSYDLGMRSAQSAVPLWRLAFVEYASVSDVPNPRTDHGGWVVDGASVMSDSQKEHIERVAQKLKDETGAEITVVTVDQLSRMTTPKAFATELFNTWGIGDQEKNNGVLVLLVKEQRRLEIEIGRGLNAPFNKASWLKGMQKQSMVPLLKKNDFGGGLVAGVDALGDKLRAVETEPAAPSAEAAKDMSDTFVWLGLFLGPLASLAAFRAYQNWRRERKQRKESSASVKGSSGGKSGSTGSGSRSYTRSTSYDDDDYYVGGSYRSGSSGSSSSSSSSSDSSYSSSDYGGGSSDGGGCGSDF</sequence>
<feature type="domain" description="TPM" evidence="3">
    <location>
        <begin position="179"/>
        <end position="304"/>
    </location>
</feature>
<dbReference type="PANTHER" id="PTHR30373:SF2">
    <property type="entry name" value="UPF0603 PROTEIN YGCG"/>
    <property type="match status" value="1"/>
</dbReference>
<feature type="region of interest" description="Disordered" evidence="1">
    <location>
        <begin position="50"/>
        <end position="71"/>
    </location>
</feature>
<keyword evidence="2" id="KW-0472">Membrane</keyword>
<accession>A0A1Y1HV18</accession>
<feature type="compositionally biased region" description="Gly residues" evidence="1">
    <location>
        <begin position="423"/>
        <end position="437"/>
    </location>
</feature>
<proteinExistence type="predicted"/>
<dbReference type="Pfam" id="PF04536">
    <property type="entry name" value="TPM_phosphatase"/>
    <property type="match status" value="1"/>
</dbReference>
<evidence type="ECO:0000256" key="1">
    <source>
        <dbReference type="SAM" id="MobiDB-lite"/>
    </source>
</evidence>
<gene>
    <name evidence="4" type="ORF">KFL_000630240</name>
</gene>
<name>A0A1Y1HV18_KLENI</name>
<dbReference type="OMA" id="WHWIRRM"/>
<evidence type="ECO:0000313" key="5">
    <source>
        <dbReference type="Proteomes" id="UP000054558"/>
    </source>
</evidence>
<dbReference type="InterPro" id="IPR007621">
    <property type="entry name" value="TPM_dom"/>
</dbReference>
<dbReference type="Gene3D" id="3.10.310.50">
    <property type="match status" value="1"/>
</dbReference>
<dbReference type="EMBL" id="DF237012">
    <property type="protein sequence ID" value="GAQ80821.1"/>
    <property type="molecule type" value="Genomic_DNA"/>
</dbReference>
<feature type="compositionally biased region" description="Low complexity" evidence="1">
    <location>
        <begin position="394"/>
        <end position="422"/>
    </location>
</feature>
<dbReference type="OrthoDB" id="8062037at2759"/>
<dbReference type="AlphaFoldDB" id="A0A1Y1HV18"/>
<evidence type="ECO:0000256" key="2">
    <source>
        <dbReference type="SAM" id="Phobius"/>
    </source>
</evidence>
<keyword evidence="2" id="KW-0812">Transmembrane</keyword>
<keyword evidence="2" id="KW-1133">Transmembrane helix</keyword>
<evidence type="ECO:0000313" key="4">
    <source>
        <dbReference type="EMBL" id="GAQ80821.1"/>
    </source>
</evidence>
<feature type="region of interest" description="Disordered" evidence="1">
    <location>
        <begin position="355"/>
        <end position="437"/>
    </location>
</feature>
<dbReference type="STRING" id="105231.A0A1Y1HV18"/>
<dbReference type="Proteomes" id="UP000054558">
    <property type="component" value="Unassembled WGS sequence"/>
</dbReference>
<reference evidence="4 5" key="1">
    <citation type="journal article" date="2014" name="Nat. Commun.">
        <title>Klebsormidium flaccidum genome reveals primary factors for plant terrestrial adaptation.</title>
        <authorList>
            <person name="Hori K."/>
            <person name="Maruyama F."/>
            <person name="Fujisawa T."/>
            <person name="Togashi T."/>
            <person name="Yamamoto N."/>
            <person name="Seo M."/>
            <person name="Sato S."/>
            <person name="Yamada T."/>
            <person name="Mori H."/>
            <person name="Tajima N."/>
            <person name="Moriyama T."/>
            <person name="Ikeuchi M."/>
            <person name="Watanabe M."/>
            <person name="Wada H."/>
            <person name="Kobayashi K."/>
            <person name="Saito M."/>
            <person name="Masuda T."/>
            <person name="Sasaki-Sekimoto Y."/>
            <person name="Mashiguchi K."/>
            <person name="Awai K."/>
            <person name="Shimojima M."/>
            <person name="Masuda S."/>
            <person name="Iwai M."/>
            <person name="Nobusawa T."/>
            <person name="Narise T."/>
            <person name="Kondo S."/>
            <person name="Saito H."/>
            <person name="Sato R."/>
            <person name="Murakawa M."/>
            <person name="Ihara Y."/>
            <person name="Oshima-Yamada Y."/>
            <person name="Ohtaka K."/>
            <person name="Satoh M."/>
            <person name="Sonobe K."/>
            <person name="Ishii M."/>
            <person name="Ohtani R."/>
            <person name="Kanamori-Sato M."/>
            <person name="Honoki R."/>
            <person name="Miyazaki D."/>
            <person name="Mochizuki H."/>
            <person name="Umetsu J."/>
            <person name="Higashi K."/>
            <person name="Shibata D."/>
            <person name="Kamiya Y."/>
            <person name="Sato N."/>
            <person name="Nakamura Y."/>
            <person name="Tabata S."/>
            <person name="Ida S."/>
            <person name="Kurokawa K."/>
            <person name="Ohta H."/>
        </authorList>
    </citation>
    <scope>NUCLEOTIDE SEQUENCE [LARGE SCALE GENOMIC DNA]</scope>
    <source>
        <strain evidence="4 5">NIES-2285</strain>
    </source>
</reference>
<feature type="compositionally biased region" description="Gly residues" evidence="1">
    <location>
        <begin position="367"/>
        <end position="376"/>
    </location>
</feature>
<dbReference type="PANTHER" id="PTHR30373">
    <property type="entry name" value="UPF0603 PROTEIN YGCG"/>
    <property type="match status" value="1"/>
</dbReference>
<keyword evidence="5" id="KW-1185">Reference proteome</keyword>
<protein>
    <recommendedName>
        <fullName evidence="3">TPM domain-containing protein</fullName>
    </recommendedName>
</protein>